<gene>
    <name evidence="3 4" type="primary">yacG</name>
    <name evidence="4" type="ORF">QWI16_11620</name>
</gene>
<dbReference type="RefSeq" id="WP_302713312.1">
    <property type="nucleotide sequence ID" value="NZ_JAULRT010000059.1"/>
</dbReference>
<feature type="binding site" evidence="3">
    <location>
        <position position="14"/>
    </location>
    <ligand>
        <name>Zn(2+)</name>
        <dbReference type="ChEBI" id="CHEBI:29105"/>
    </ligand>
</feature>
<dbReference type="EMBL" id="JAULRT010000059">
    <property type="protein sequence ID" value="MDO3382816.1"/>
    <property type="molecule type" value="Genomic_DNA"/>
</dbReference>
<proteinExistence type="inferred from homology"/>
<evidence type="ECO:0000256" key="2">
    <source>
        <dbReference type="ARBA" id="ARBA00022833"/>
    </source>
</evidence>
<dbReference type="InterPro" id="IPR005584">
    <property type="entry name" value="DNA_gyrase_inhibitor_YacG"/>
</dbReference>
<accession>A0ABT8TFE3</accession>
<dbReference type="HAMAP" id="MF_00649">
    <property type="entry name" value="DNA_gyrase_inhibitor_YacG"/>
    <property type="match status" value="1"/>
</dbReference>
<comment type="subunit">
    <text evidence="3">Interacts with GyrB.</text>
</comment>
<dbReference type="PANTHER" id="PTHR36150:SF1">
    <property type="entry name" value="DNA GYRASE INHIBITOR YACG"/>
    <property type="match status" value="1"/>
</dbReference>
<keyword evidence="5" id="KW-1185">Reference proteome</keyword>
<keyword evidence="1 3" id="KW-0479">Metal-binding</keyword>
<reference evidence="4" key="1">
    <citation type="submission" date="2023-07" db="EMBL/GenBank/DDBJ databases">
        <title>Gilvimarinus algae sp. nov., isolated from the surface of Kelp.</title>
        <authorList>
            <person name="Sun Y.Y."/>
            <person name="Gong Y."/>
            <person name="Du Z.J."/>
        </authorList>
    </citation>
    <scope>NUCLEOTIDE SEQUENCE</scope>
    <source>
        <strain evidence="4">SDUM040014</strain>
    </source>
</reference>
<comment type="function">
    <text evidence="3">Inhibits all the catalytic activities of DNA gyrase by preventing its interaction with DNA. Acts by binding directly to the C-terminal domain of GyrB, which probably disrupts DNA binding by the gyrase.</text>
</comment>
<dbReference type="Pfam" id="PF03884">
    <property type="entry name" value="YacG"/>
    <property type="match status" value="1"/>
</dbReference>
<organism evidence="4 5">
    <name type="scientific">Gilvimarinus algae</name>
    <dbReference type="NCBI Taxonomy" id="3058037"/>
    <lineage>
        <taxon>Bacteria</taxon>
        <taxon>Pseudomonadati</taxon>
        <taxon>Pseudomonadota</taxon>
        <taxon>Gammaproteobacteria</taxon>
        <taxon>Cellvibrionales</taxon>
        <taxon>Cellvibrionaceae</taxon>
        <taxon>Gilvimarinus</taxon>
    </lineage>
</organism>
<dbReference type="Gene3D" id="3.30.50.10">
    <property type="entry name" value="Erythroid Transcription Factor GATA-1, subunit A"/>
    <property type="match status" value="1"/>
</dbReference>
<dbReference type="PANTHER" id="PTHR36150">
    <property type="entry name" value="DNA GYRASE INHIBITOR YACG"/>
    <property type="match status" value="1"/>
</dbReference>
<dbReference type="NCBIfam" id="NF001638">
    <property type="entry name" value="PRK00418.1"/>
    <property type="match status" value="1"/>
</dbReference>
<feature type="binding site" evidence="3">
    <location>
        <position position="11"/>
    </location>
    <ligand>
        <name>Zn(2+)</name>
        <dbReference type="ChEBI" id="CHEBI:29105"/>
    </ligand>
</feature>
<evidence type="ECO:0000256" key="3">
    <source>
        <dbReference type="HAMAP-Rule" id="MF_00649"/>
    </source>
</evidence>
<dbReference type="Proteomes" id="UP001168380">
    <property type="component" value="Unassembled WGS sequence"/>
</dbReference>
<dbReference type="SUPFAM" id="SSF57716">
    <property type="entry name" value="Glucocorticoid receptor-like (DNA-binding domain)"/>
    <property type="match status" value="1"/>
</dbReference>
<comment type="similarity">
    <text evidence="3">Belongs to the DNA gyrase inhibitor YacG family.</text>
</comment>
<evidence type="ECO:0000313" key="4">
    <source>
        <dbReference type="EMBL" id="MDO3382816.1"/>
    </source>
</evidence>
<protein>
    <recommendedName>
        <fullName evidence="3">DNA gyrase inhibitor YacG</fullName>
    </recommendedName>
</protein>
<sequence length="61" mass="7006">MSEDKPIMLQCPTCQAQVAWTEHFPFRPFCSERCKLIDLGEWATEGHRIPGEDALAQNDEQ</sequence>
<feature type="binding site" evidence="3">
    <location>
        <position position="30"/>
    </location>
    <ligand>
        <name>Zn(2+)</name>
        <dbReference type="ChEBI" id="CHEBI:29105"/>
    </ligand>
</feature>
<feature type="binding site" evidence="3">
    <location>
        <position position="34"/>
    </location>
    <ligand>
        <name>Zn(2+)</name>
        <dbReference type="ChEBI" id="CHEBI:29105"/>
    </ligand>
</feature>
<keyword evidence="2 3" id="KW-0862">Zinc</keyword>
<name>A0ABT8TFE3_9GAMM</name>
<comment type="caution">
    <text evidence="4">The sequence shown here is derived from an EMBL/GenBank/DDBJ whole genome shotgun (WGS) entry which is preliminary data.</text>
</comment>
<evidence type="ECO:0000313" key="5">
    <source>
        <dbReference type="Proteomes" id="UP001168380"/>
    </source>
</evidence>
<dbReference type="InterPro" id="IPR013088">
    <property type="entry name" value="Znf_NHR/GATA"/>
</dbReference>
<evidence type="ECO:0000256" key="1">
    <source>
        <dbReference type="ARBA" id="ARBA00022723"/>
    </source>
</evidence>
<comment type="cofactor">
    <cofactor evidence="3">
        <name>Zn(2+)</name>
        <dbReference type="ChEBI" id="CHEBI:29105"/>
    </cofactor>
    <text evidence="3">Binds 1 zinc ion.</text>
</comment>